<dbReference type="GeneID" id="39474775"/>
<dbReference type="EMBL" id="CP031226">
    <property type="protein sequence ID" value="AXH60210.1"/>
    <property type="molecule type" value="Genomic_DNA"/>
</dbReference>
<keyword evidence="2" id="KW-0614">Plasmid</keyword>
<reference evidence="2 3" key="1">
    <citation type="journal article" date="2011" name="PLoS Pathog.">
        <title>Dynamic evolution of pathogenicity revealed by sequencing and comparative genomics of 19 Pseudomonas syringae isolates.</title>
        <authorList>
            <person name="Baltrus D.A."/>
            <person name="Nishimura M.T."/>
            <person name="Romanchuk A."/>
            <person name="Chang J.H."/>
            <person name="Mukhtar M.S."/>
            <person name="Cherkis K."/>
            <person name="Roach J."/>
            <person name="Grant S.R."/>
            <person name="Jones C.D."/>
            <person name="Dangl J.L."/>
        </authorList>
    </citation>
    <scope>NUCLEOTIDE SEQUENCE [LARGE SCALE GENOMIC DNA]</scope>
    <source>
        <strain evidence="2 3">M301315</strain>
    </source>
</reference>
<protein>
    <submittedName>
        <fullName evidence="2">Uncharacterized protein</fullName>
    </submittedName>
</protein>
<name>A0AAD0PWT0_PSEAV</name>
<dbReference type="AlphaFoldDB" id="A0AAD0PWT0"/>
<organism evidence="2 3">
    <name type="scientific">Pseudomonas amygdali pv. lachrymans str. M301315</name>
    <dbReference type="NCBI Taxonomy" id="629260"/>
    <lineage>
        <taxon>Bacteria</taxon>
        <taxon>Pseudomonadati</taxon>
        <taxon>Pseudomonadota</taxon>
        <taxon>Gammaproteobacteria</taxon>
        <taxon>Pseudomonadales</taxon>
        <taxon>Pseudomonadaceae</taxon>
        <taxon>Pseudomonas</taxon>
        <taxon>Pseudomonas amygdali</taxon>
    </lineage>
</organism>
<evidence type="ECO:0000313" key="3">
    <source>
        <dbReference type="Proteomes" id="UP000006426"/>
    </source>
</evidence>
<dbReference type="Proteomes" id="UP000006426">
    <property type="component" value="Plasmid pmppla107"/>
</dbReference>
<feature type="region of interest" description="Disordered" evidence="1">
    <location>
        <begin position="192"/>
        <end position="212"/>
    </location>
</feature>
<dbReference type="Gene3D" id="1.10.10.60">
    <property type="entry name" value="Homeodomain-like"/>
    <property type="match status" value="1"/>
</dbReference>
<gene>
    <name evidence="2" type="ORF">PLA107_034045</name>
</gene>
<accession>A0AAD0PWT0</accession>
<evidence type="ECO:0000256" key="1">
    <source>
        <dbReference type="SAM" id="MobiDB-lite"/>
    </source>
</evidence>
<sequence>MDILEDIKRLKESGISRTKAAEALGMPRFKLEEILEVVGIDWPKQGGPTYEIDGVTRTIQAHANTLGVPASTIRQRLKDGRDPAAPSAIVPITPEEANAYAELRKAGVAAWEAAKQVGRPYNSLKNAARRHVPDYEEIADSAPRSRRSAQEEAHAFAELRKSGLSAAEAARQLGRPYHSLKNAARRYVSDYDQIAASPPRSRRSTEEIGLAS</sequence>
<geneLocation type="plasmid" evidence="3">
    <name>pmppla107</name>
</geneLocation>
<proteinExistence type="predicted"/>
<dbReference type="RefSeq" id="WP_005742676.1">
    <property type="nucleotide sequence ID" value="NZ_CP031226.1"/>
</dbReference>
<evidence type="ECO:0000313" key="2">
    <source>
        <dbReference type="EMBL" id="AXH60210.1"/>
    </source>
</evidence>